<proteinExistence type="predicted"/>
<dbReference type="Proteomes" id="UP000094526">
    <property type="component" value="Unassembled WGS sequence"/>
</dbReference>
<evidence type="ECO:0000256" key="1">
    <source>
        <dbReference type="SAM" id="MobiDB-lite"/>
    </source>
</evidence>
<organism evidence="2 3">
    <name type="scientific">Cladophialophora carrionii</name>
    <dbReference type="NCBI Taxonomy" id="86049"/>
    <lineage>
        <taxon>Eukaryota</taxon>
        <taxon>Fungi</taxon>
        <taxon>Dikarya</taxon>
        <taxon>Ascomycota</taxon>
        <taxon>Pezizomycotina</taxon>
        <taxon>Eurotiomycetes</taxon>
        <taxon>Chaetothyriomycetidae</taxon>
        <taxon>Chaetothyriales</taxon>
        <taxon>Herpotrichiellaceae</taxon>
        <taxon>Cladophialophora</taxon>
    </lineage>
</organism>
<evidence type="ECO:0000313" key="3">
    <source>
        <dbReference type="Proteomes" id="UP000094526"/>
    </source>
</evidence>
<name>A0A1C1CJQ4_9EURO</name>
<evidence type="ECO:0000313" key="2">
    <source>
        <dbReference type="EMBL" id="OCT48755.1"/>
    </source>
</evidence>
<dbReference type="OrthoDB" id="4148063at2759"/>
<dbReference type="AlphaFoldDB" id="A0A1C1CJQ4"/>
<keyword evidence="3" id="KW-1185">Reference proteome</keyword>
<dbReference type="VEuPathDB" id="FungiDB:G647_03147"/>
<sequence>MDRGAAMPSGSMADTPQTPPLLTVPTEIRLRIWEFVFDRLHYFGGVSHDDCRNEIPPRGYIEEEPKEIVDQDLDDDVDLPPKPLPPCSCNDRQLLPLYLCRQTYGEMKEAFKRGRITAEYTANPVIELKPTFFGRIHTLILDETVFPILKFSPGVLDRVDYDDIEWVFPGLKRVVMPEGLGSGLGLRFPSSIPMHIYCCLRNREGPNGMPTADMTGIVRSDLSGHGFNERFHATELVVRNAGIEVSSTYRYMIWASQILSWPFNTAENDIYKGDFSGEITWDKTSMRISDLPDLRDEWWFDEWLIDDGHEPLHQKIDWTSELGGWDMMNLFDRTGDERTIWVETHELSNSFT</sequence>
<comment type="caution">
    <text evidence="2">The sequence shown here is derived from an EMBL/GenBank/DDBJ whole genome shotgun (WGS) entry which is preliminary data.</text>
</comment>
<dbReference type="EMBL" id="LGRB01000011">
    <property type="protein sequence ID" value="OCT48755.1"/>
    <property type="molecule type" value="Genomic_DNA"/>
</dbReference>
<gene>
    <name evidence="2" type="ORF">CLCR_04954</name>
</gene>
<accession>A0A1C1CJQ4</accession>
<reference evidence="3" key="1">
    <citation type="submission" date="2015-07" db="EMBL/GenBank/DDBJ databases">
        <authorList>
            <person name="Teixeira M.M."/>
            <person name="Souza R.C."/>
            <person name="Almeida L.G."/>
            <person name="Vicente V.A."/>
            <person name="de Hoog S."/>
            <person name="Bocca A.L."/>
            <person name="de Almeida S.R."/>
            <person name="Vasconcelos A.T."/>
            <person name="Felipe M.S."/>
        </authorList>
    </citation>
    <scope>NUCLEOTIDE SEQUENCE [LARGE SCALE GENOMIC DNA]</scope>
    <source>
        <strain evidence="3">KSF</strain>
    </source>
</reference>
<dbReference type="VEuPathDB" id="FungiDB:CLCR_04954"/>
<feature type="region of interest" description="Disordered" evidence="1">
    <location>
        <begin position="1"/>
        <end position="21"/>
    </location>
</feature>
<protein>
    <submittedName>
        <fullName evidence="2">Uncharacterized protein</fullName>
    </submittedName>
</protein>